<dbReference type="EMBL" id="DVIU01000278">
    <property type="protein sequence ID" value="HIS37615.1"/>
    <property type="molecule type" value="Genomic_DNA"/>
</dbReference>
<dbReference type="InterPro" id="IPR001279">
    <property type="entry name" value="Metallo-B-lactamas"/>
</dbReference>
<name>A0A9D1F130_9BACT</name>
<dbReference type="InterPro" id="IPR036866">
    <property type="entry name" value="RibonucZ/Hydroxyglut_hydro"/>
</dbReference>
<dbReference type="SUPFAM" id="SSF56281">
    <property type="entry name" value="Metallo-hydrolase/oxidoreductase"/>
    <property type="match status" value="1"/>
</dbReference>
<dbReference type="SMART" id="SM00849">
    <property type="entry name" value="Lactamase_B"/>
    <property type="match status" value="1"/>
</dbReference>
<organism evidence="2 3">
    <name type="scientific">Candidatus Scatousia excrementigallinarum</name>
    <dbReference type="NCBI Taxonomy" id="2840935"/>
    <lineage>
        <taxon>Bacteria</taxon>
        <taxon>Candidatus Scatousia</taxon>
    </lineage>
</organism>
<evidence type="ECO:0000313" key="2">
    <source>
        <dbReference type="EMBL" id="HIS37615.1"/>
    </source>
</evidence>
<accession>A0A9D1F130</accession>
<dbReference type="AlphaFoldDB" id="A0A9D1F130"/>
<reference evidence="2" key="1">
    <citation type="submission" date="2020-10" db="EMBL/GenBank/DDBJ databases">
        <authorList>
            <person name="Gilroy R."/>
        </authorList>
    </citation>
    <scope>NUCLEOTIDE SEQUENCE</scope>
    <source>
        <strain evidence="2">6276</strain>
    </source>
</reference>
<dbReference type="PANTHER" id="PTHR43694">
    <property type="entry name" value="RIBONUCLEASE J"/>
    <property type="match status" value="1"/>
</dbReference>
<gene>
    <name evidence="2" type="ORF">IAC10_13500</name>
</gene>
<dbReference type="Gene3D" id="3.60.15.10">
    <property type="entry name" value="Ribonuclease Z/Hydroxyacylglutathione hydrolase-like"/>
    <property type="match status" value="1"/>
</dbReference>
<sequence length="587" mass="67002">MVKVGIFWAVEGKIYAYAEDRQTAQFSGRENLSQIIDSHFSHFRMWDNELSKKFPRADFATYPRGRVLFDMKGGRHIIHADKCITKAQLNEVTSIFNAIDPIICADEHYRCDVCLKSRLPKLDVSEYSDCYKVILDTGEDLIQRTLTKEYGASTECGFEDIVFCLNPRIYRGQLSCKFLVDEVPSTAFSSFFKEHTDIVPRYVVQDKIYHKILDDKNKIGANLIELACNGKNYLIECGTELEQTESGSKLRKKLLKKHYDACFISHYHGDHAGLLGQPVNCDSIYMGEATFTILKTIDGICNENINKVVTFKSGMQIAINDMIFTPYLCDHSAYDSYMLYFKGNKNSILYSGDFRSHGRKSFSALLKRLPEKVDTLICEGTNIGADKAYISEADVEDKLVEICKGGKPVFVLQSTTNIDRIVSVFRAAKRSNRLFIMRLIQADICCELPNIPQPKDYDECYTYAKYRLSPEEHEYYKEKYGCKFIGREFISNSKCIVEVTSKDLHYLQKLSKMCNLDGAKLVYSMWRGYKEREDMKAFLDGVKELGMEITDLHAGGHASAKDIELLKKAVSAKRCVMVHTAPQKEVN</sequence>
<feature type="domain" description="Metallo-beta-lactamase" evidence="1">
    <location>
        <begin position="220"/>
        <end position="407"/>
    </location>
</feature>
<reference evidence="2" key="2">
    <citation type="journal article" date="2021" name="PeerJ">
        <title>Extensive microbial diversity within the chicken gut microbiome revealed by metagenomics and culture.</title>
        <authorList>
            <person name="Gilroy R."/>
            <person name="Ravi A."/>
            <person name="Getino M."/>
            <person name="Pursley I."/>
            <person name="Horton D.L."/>
            <person name="Alikhan N.F."/>
            <person name="Baker D."/>
            <person name="Gharbi K."/>
            <person name="Hall N."/>
            <person name="Watson M."/>
            <person name="Adriaenssens E.M."/>
            <person name="Foster-Nyarko E."/>
            <person name="Jarju S."/>
            <person name="Secka A."/>
            <person name="Antonio M."/>
            <person name="Oren A."/>
            <person name="Chaudhuri R.R."/>
            <person name="La Ragione R."/>
            <person name="Hildebrand F."/>
            <person name="Pallen M.J."/>
        </authorList>
    </citation>
    <scope>NUCLEOTIDE SEQUENCE</scope>
    <source>
        <strain evidence="2">6276</strain>
    </source>
</reference>
<comment type="caution">
    <text evidence="2">The sequence shown here is derived from an EMBL/GenBank/DDBJ whole genome shotgun (WGS) entry which is preliminary data.</text>
</comment>
<evidence type="ECO:0000313" key="3">
    <source>
        <dbReference type="Proteomes" id="UP000823928"/>
    </source>
</evidence>
<dbReference type="PANTHER" id="PTHR43694:SF1">
    <property type="entry name" value="RIBONUCLEASE J"/>
    <property type="match status" value="1"/>
</dbReference>
<dbReference type="Proteomes" id="UP000823928">
    <property type="component" value="Unassembled WGS sequence"/>
</dbReference>
<evidence type="ECO:0000259" key="1">
    <source>
        <dbReference type="SMART" id="SM00849"/>
    </source>
</evidence>
<protein>
    <recommendedName>
        <fullName evidence="1">Metallo-beta-lactamase domain-containing protein</fullName>
    </recommendedName>
</protein>
<proteinExistence type="predicted"/>